<protein>
    <submittedName>
        <fullName evidence="3">Uncharacterized protein</fullName>
    </submittedName>
</protein>
<dbReference type="AlphaFoldDB" id="A0A1Z5JVU2"/>
<feature type="compositionally biased region" description="Low complexity" evidence="1">
    <location>
        <begin position="209"/>
        <end position="228"/>
    </location>
</feature>
<keyword evidence="4" id="KW-1185">Reference proteome</keyword>
<gene>
    <name evidence="3" type="ORF">FisN_25Hh137</name>
</gene>
<keyword evidence="2" id="KW-0812">Transmembrane</keyword>
<evidence type="ECO:0000256" key="1">
    <source>
        <dbReference type="SAM" id="MobiDB-lite"/>
    </source>
</evidence>
<feature type="compositionally biased region" description="Low complexity" evidence="1">
    <location>
        <begin position="142"/>
        <end position="160"/>
    </location>
</feature>
<feature type="compositionally biased region" description="Low complexity" evidence="1">
    <location>
        <begin position="110"/>
        <end position="122"/>
    </location>
</feature>
<dbReference type="Proteomes" id="UP000198406">
    <property type="component" value="Unassembled WGS sequence"/>
</dbReference>
<dbReference type="EMBL" id="BDSP01000124">
    <property type="protein sequence ID" value="GAX18154.1"/>
    <property type="molecule type" value="Genomic_DNA"/>
</dbReference>
<organism evidence="3 4">
    <name type="scientific">Fistulifera solaris</name>
    <name type="common">Oleaginous diatom</name>
    <dbReference type="NCBI Taxonomy" id="1519565"/>
    <lineage>
        <taxon>Eukaryota</taxon>
        <taxon>Sar</taxon>
        <taxon>Stramenopiles</taxon>
        <taxon>Ochrophyta</taxon>
        <taxon>Bacillariophyta</taxon>
        <taxon>Bacillariophyceae</taxon>
        <taxon>Bacillariophycidae</taxon>
        <taxon>Naviculales</taxon>
        <taxon>Naviculaceae</taxon>
        <taxon>Fistulifera</taxon>
    </lineage>
</organism>
<accession>A0A1Z5JVU2</accession>
<feature type="compositionally biased region" description="Basic and acidic residues" evidence="1">
    <location>
        <begin position="467"/>
        <end position="488"/>
    </location>
</feature>
<feature type="region of interest" description="Disordered" evidence="1">
    <location>
        <begin position="173"/>
        <end position="228"/>
    </location>
</feature>
<feature type="transmembrane region" description="Helical" evidence="2">
    <location>
        <begin position="18"/>
        <end position="39"/>
    </location>
</feature>
<proteinExistence type="predicted"/>
<keyword evidence="2" id="KW-1133">Transmembrane helix</keyword>
<comment type="caution">
    <text evidence="3">The sequence shown here is derived from an EMBL/GenBank/DDBJ whole genome shotgun (WGS) entry which is preliminary data.</text>
</comment>
<dbReference type="InParanoid" id="A0A1Z5JVU2"/>
<feature type="compositionally biased region" description="Acidic residues" evidence="1">
    <location>
        <begin position="548"/>
        <end position="557"/>
    </location>
</feature>
<sequence>MAAQFVRMFVDGNQQTRLLMRLSSFILIAGAVLFVFAALQMIPVIRWSEGIFLYFSSPQSNVRQRELIREFVVTPYQGTEVPNEQSNALTPSLAPSGVSIQPSQPTELQPSTIPTTSSAPSLSHPPSTMPSVYPSDRPSAIPSQLPTLQPTLTLQPSTSPSIFPSVSPSFSLLPSTVPSASHQPTTTAYPTDFDADRTEWPSAAPTNIASEVPSPYPSASPSELPSSMPSLPSDLYAEHFLTIVLEGAMQDFRPPRWQLETSNFVKRFWDDTETNPFSPVFVGHVETRYIKQTRIGEIAPGADNTSLPLAIDYQQLINYTMLVNEYDAKLWGDLQDTLFTYPFKLNALGYMTLMTGISDNPSAIFLSSNTITTPEEEIGSSGSDAAIISILVVGVALVLLAAALYFMHLLRKDRAAQEKLIQAEQEGAEMGEDVEDKPISSQEVVESPPPNARFQDSPALMSTAPPSDRRLNSFDSGSDRDENSNDQHRRYRSNSNIDDRSNYMSDLEGMVIDSHSVGDDNEEDATAPILSQTVDGGYPDGQYGSRDDYDESDDDYDDTFHMRQTGFIISVEEIDD</sequence>
<feature type="region of interest" description="Disordered" evidence="1">
    <location>
        <begin position="80"/>
        <end position="160"/>
    </location>
</feature>
<feature type="compositionally biased region" description="Polar residues" evidence="1">
    <location>
        <begin position="180"/>
        <end position="189"/>
    </location>
</feature>
<evidence type="ECO:0000313" key="3">
    <source>
        <dbReference type="EMBL" id="GAX18154.1"/>
    </source>
</evidence>
<name>A0A1Z5JVU2_FISSO</name>
<feature type="region of interest" description="Disordered" evidence="1">
    <location>
        <begin position="427"/>
        <end position="558"/>
    </location>
</feature>
<keyword evidence="2" id="KW-0472">Membrane</keyword>
<feature type="compositionally biased region" description="Polar residues" evidence="1">
    <location>
        <begin position="80"/>
        <end position="90"/>
    </location>
</feature>
<feature type="compositionally biased region" description="Polar residues" evidence="1">
    <location>
        <begin position="98"/>
        <end position="109"/>
    </location>
</feature>
<reference evidence="3 4" key="1">
    <citation type="journal article" date="2015" name="Plant Cell">
        <title>Oil accumulation by the oleaginous diatom Fistulifera solaris as revealed by the genome and transcriptome.</title>
        <authorList>
            <person name="Tanaka T."/>
            <person name="Maeda Y."/>
            <person name="Veluchamy A."/>
            <person name="Tanaka M."/>
            <person name="Abida H."/>
            <person name="Marechal E."/>
            <person name="Bowler C."/>
            <person name="Muto M."/>
            <person name="Sunaga Y."/>
            <person name="Tanaka M."/>
            <person name="Yoshino T."/>
            <person name="Taniguchi T."/>
            <person name="Fukuda Y."/>
            <person name="Nemoto M."/>
            <person name="Matsumoto M."/>
            <person name="Wong P.S."/>
            <person name="Aburatani S."/>
            <person name="Fujibuchi W."/>
        </authorList>
    </citation>
    <scope>NUCLEOTIDE SEQUENCE [LARGE SCALE GENOMIC DNA]</scope>
    <source>
        <strain evidence="3 4">JPCC DA0580</strain>
    </source>
</reference>
<feature type="transmembrane region" description="Helical" evidence="2">
    <location>
        <begin position="385"/>
        <end position="407"/>
    </location>
</feature>
<evidence type="ECO:0000313" key="4">
    <source>
        <dbReference type="Proteomes" id="UP000198406"/>
    </source>
</evidence>
<evidence type="ECO:0000256" key="2">
    <source>
        <dbReference type="SAM" id="Phobius"/>
    </source>
</evidence>